<sequence>MKERERKDAVEKTRSMAAGNTMSGCRCVAVVRKRANTRQEAMGADQERGKDVPNEETGKVGTVGGLKAAGELRSTNTARAGLDTLVYYGDQGQKKNGKHAKQHAGEGRGEKC</sequence>
<dbReference type="KEGG" id="ssck:SPSK_04650"/>
<dbReference type="Proteomes" id="UP000033710">
    <property type="component" value="Unassembled WGS sequence"/>
</dbReference>
<feature type="region of interest" description="Disordered" evidence="1">
    <location>
        <begin position="38"/>
        <end position="63"/>
    </location>
</feature>
<feature type="region of interest" description="Disordered" evidence="1">
    <location>
        <begin position="90"/>
        <end position="112"/>
    </location>
</feature>
<evidence type="ECO:0000313" key="3">
    <source>
        <dbReference type="Proteomes" id="UP000033710"/>
    </source>
</evidence>
<comment type="caution">
    <text evidence="2">The sequence shown here is derived from an EMBL/GenBank/DDBJ whole genome shotgun (WGS) entry which is preliminary data.</text>
</comment>
<dbReference type="EMBL" id="AXCR01000010">
    <property type="protein sequence ID" value="KJR82847.1"/>
    <property type="molecule type" value="Genomic_DNA"/>
</dbReference>
<dbReference type="AlphaFoldDB" id="A0A0F2LZF5"/>
<gene>
    <name evidence="2" type="ORF">SPSK_04650</name>
</gene>
<proteinExistence type="predicted"/>
<evidence type="ECO:0000256" key="1">
    <source>
        <dbReference type="SAM" id="MobiDB-lite"/>
    </source>
</evidence>
<organism evidence="2 3">
    <name type="scientific">Sporothrix schenckii 1099-18</name>
    <dbReference type="NCBI Taxonomy" id="1397361"/>
    <lineage>
        <taxon>Eukaryota</taxon>
        <taxon>Fungi</taxon>
        <taxon>Dikarya</taxon>
        <taxon>Ascomycota</taxon>
        <taxon>Pezizomycotina</taxon>
        <taxon>Sordariomycetes</taxon>
        <taxon>Sordariomycetidae</taxon>
        <taxon>Ophiostomatales</taxon>
        <taxon>Ophiostomataceae</taxon>
        <taxon>Sporothrix</taxon>
    </lineage>
</organism>
<feature type="compositionally biased region" description="Basic and acidic residues" evidence="1">
    <location>
        <begin position="103"/>
        <end position="112"/>
    </location>
</feature>
<evidence type="ECO:0000313" key="2">
    <source>
        <dbReference type="EMBL" id="KJR82847.1"/>
    </source>
</evidence>
<dbReference type="VEuPathDB" id="FungiDB:SPSK_04650"/>
<name>A0A0F2LZF5_SPOSC</name>
<reference evidence="2 3" key="2">
    <citation type="journal article" date="2015" name="Eukaryot. Cell">
        <title>Asexual propagation of a virulent clone complex in a human and feline outbreak of sporotrichosis.</title>
        <authorList>
            <person name="Teixeira Mde M."/>
            <person name="Rodrigues A.M."/>
            <person name="Tsui C.K."/>
            <person name="de Almeida L.G."/>
            <person name="Van Diepeningen A.D."/>
            <person name="van den Ende B.G."/>
            <person name="Fernandes G.F."/>
            <person name="Kano R."/>
            <person name="Hamelin R.C."/>
            <person name="Lopes-Bezerra L.M."/>
            <person name="Vasconcelos A.T."/>
            <person name="de Hoog S."/>
            <person name="de Camargo Z.P."/>
            <person name="Felipe M.S."/>
        </authorList>
    </citation>
    <scope>NUCLEOTIDE SEQUENCE [LARGE SCALE GENOMIC DNA]</scope>
    <source>
        <strain evidence="2 3">1099-18</strain>
    </source>
</reference>
<feature type="compositionally biased region" description="Basic and acidic residues" evidence="1">
    <location>
        <begin position="45"/>
        <end position="58"/>
    </location>
</feature>
<accession>A0A0F2LZF5</accession>
<reference evidence="2 3" key="1">
    <citation type="journal article" date="2014" name="BMC Genomics">
        <title>Comparative genomics of the major fungal agents of human and animal Sporotrichosis: Sporothrix schenckii and Sporothrix brasiliensis.</title>
        <authorList>
            <person name="Teixeira M.M."/>
            <person name="de Almeida L.G."/>
            <person name="Kubitschek-Barreira P."/>
            <person name="Alves F.L."/>
            <person name="Kioshima E.S."/>
            <person name="Abadio A.K."/>
            <person name="Fernandes L."/>
            <person name="Derengowski L.S."/>
            <person name="Ferreira K.S."/>
            <person name="Souza R.C."/>
            <person name="Ruiz J.C."/>
            <person name="de Andrade N.C."/>
            <person name="Paes H.C."/>
            <person name="Nicola A.M."/>
            <person name="Albuquerque P."/>
            <person name="Gerber A.L."/>
            <person name="Martins V.P."/>
            <person name="Peconick L.D."/>
            <person name="Neto A.V."/>
            <person name="Chaucanez C.B."/>
            <person name="Silva P.A."/>
            <person name="Cunha O.L."/>
            <person name="de Oliveira F.F."/>
            <person name="dos Santos T.C."/>
            <person name="Barros A.L."/>
            <person name="Soares M.A."/>
            <person name="de Oliveira L.M."/>
            <person name="Marini M.M."/>
            <person name="Villalobos-Duno H."/>
            <person name="Cunha M.M."/>
            <person name="de Hoog S."/>
            <person name="da Silveira J.F."/>
            <person name="Henrissat B."/>
            <person name="Nino-Vega G.A."/>
            <person name="Cisalpino P.S."/>
            <person name="Mora-Montes H.M."/>
            <person name="Almeida S.R."/>
            <person name="Stajich J.E."/>
            <person name="Lopes-Bezerra L.M."/>
            <person name="Vasconcelos A.T."/>
            <person name="Felipe M.S."/>
        </authorList>
    </citation>
    <scope>NUCLEOTIDE SEQUENCE [LARGE SCALE GENOMIC DNA]</scope>
    <source>
        <strain evidence="2 3">1099-18</strain>
    </source>
</reference>
<dbReference type="RefSeq" id="XP_016585523.1">
    <property type="nucleotide sequence ID" value="XM_016731450.1"/>
</dbReference>
<protein>
    <submittedName>
        <fullName evidence="2">Uncharacterized protein</fullName>
    </submittedName>
</protein>
<dbReference type="GeneID" id="27666727"/>
<dbReference type="PROSITE" id="PS51257">
    <property type="entry name" value="PROKAR_LIPOPROTEIN"/>
    <property type="match status" value="1"/>
</dbReference>